<feature type="transmembrane region" description="Helical" evidence="2">
    <location>
        <begin position="335"/>
        <end position="360"/>
    </location>
</feature>
<keyword evidence="2" id="KW-0812">Transmembrane</keyword>
<accession>A0A8K1FGM8</accession>
<comment type="caution">
    <text evidence="3">The sequence shown here is derived from an EMBL/GenBank/DDBJ whole genome shotgun (WGS) entry which is preliminary data.</text>
</comment>
<feature type="transmembrane region" description="Helical" evidence="2">
    <location>
        <begin position="380"/>
        <end position="400"/>
    </location>
</feature>
<feature type="transmembrane region" description="Helical" evidence="2">
    <location>
        <begin position="480"/>
        <end position="505"/>
    </location>
</feature>
<keyword evidence="2" id="KW-0472">Membrane</keyword>
<proteinExistence type="predicted"/>
<name>A0A8K1FGM8_PYTOL</name>
<feature type="region of interest" description="Disordered" evidence="1">
    <location>
        <begin position="81"/>
        <end position="101"/>
    </location>
</feature>
<dbReference type="OrthoDB" id="67700at2759"/>
<evidence type="ECO:0000256" key="2">
    <source>
        <dbReference type="SAM" id="Phobius"/>
    </source>
</evidence>
<keyword evidence="4" id="KW-1185">Reference proteome</keyword>
<evidence type="ECO:0000313" key="4">
    <source>
        <dbReference type="Proteomes" id="UP000794436"/>
    </source>
</evidence>
<evidence type="ECO:0000313" key="3">
    <source>
        <dbReference type="EMBL" id="TMW62940.1"/>
    </source>
</evidence>
<gene>
    <name evidence="3" type="ORF">Poli38472_005558</name>
</gene>
<feature type="transmembrane region" description="Helical" evidence="2">
    <location>
        <begin position="299"/>
        <end position="323"/>
    </location>
</feature>
<dbReference type="EMBL" id="SPLM01000073">
    <property type="protein sequence ID" value="TMW62940.1"/>
    <property type="molecule type" value="Genomic_DNA"/>
</dbReference>
<evidence type="ECO:0008006" key="5">
    <source>
        <dbReference type="Google" id="ProtNLM"/>
    </source>
</evidence>
<reference evidence="3" key="1">
    <citation type="submission" date="2019-03" db="EMBL/GenBank/DDBJ databases">
        <title>Long read genome sequence of the mycoparasitic Pythium oligandrum ATCC 38472 isolated from sugarbeet rhizosphere.</title>
        <authorList>
            <person name="Gaulin E."/>
        </authorList>
    </citation>
    <scope>NUCLEOTIDE SEQUENCE</scope>
    <source>
        <strain evidence="3">ATCC 38472_TT</strain>
    </source>
</reference>
<dbReference type="Proteomes" id="UP000794436">
    <property type="component" value="Unassembled WGS sequence"/>
</dbReference>
<dbReference type="PANTHER" id="PTHR40849:SF2">
    <property type="entry name" value="RGS DOMAIN-CONTAINING PROTEIN"/>
    <property type="match status" value="1"/>
</dbReference>
<dbReference type="PANTHER" id="PTHR40849">
    <property type="entry name" value="C2 CALCIUM-DEPENDENT MEMBRANE TARGETING"/>
    <property type="match status" value="1"/>
</dbReference>
<keyword evidence="2" id="KW-1133">Transmembrane helix</keyword>
<sequence length="526" mass="61019">MSRLLWHTRLFYGVAAMSASVVVFSFLQEREEQEGREQEAAEMVVSSAHFFQAMESLQLTTQQKIEMRKFWRNLCNRKVQETRNEEEAASEASKTTEGDGETTLATAMAPSDPNLQLRVWEIQHFAREYKQVFPEIFPDEQVLAATRLAADAASQWNGIVQSTSSMIRSTGKRFHGLAMDTKDEMQGAMQRTVRKYLERALDVVADRLKHSLKDRHMPFYLQSNIDLAVDQFMPDVKVEIFRKTRDLFTQDSAAQPVPALTEIADGVRQLSIFGRLRGHILYHIFPHDKSIWMCFRDPWWIIYGCIGIFPVVGQLWWLFLFLIKDKTDEHQLCQFIVGFKAAQFVSLGLFSVAFGVSRYIKCIVSGALESCREYGPALQPWNASFFILQIALVWIAFFRLPYTVRPAEEKHPLLYRTSSMERREQRVFRDIFGNQLHLNRGGYLMKLCGYETVSFGIVVSLAAVILWFPFEPWQRKALFYWLRTAYGLFSLPFVIFKIPVLANVLMHTRRMGYNQYGDTVKIKKHE</sequence>
<dbReference type="AlphaFoldDB" id="A0A8K1FGM8"/>
<protein>
    <recommendedName>
        <fullName evidence="5">Transmembrane protein</fullName>
    </recommendedName>
</protein>
<organism evidence="3 4">
    <name type="scientific">Pythium oligandrum</name>
    <name type="common">Mycoparasitic fungus</name>
    <dbReference type="NCBI Taxonomy" id="41045"/>
    <lineage>
        <taxon>Eukaryota</taxon>
        <taxon>Sar</taxon>
        <taxon>Stramenopiles</taxon>
        <taxon>Oomycota</taxon>
        <taxon>Peronosporomycetes</taxon>
        <taxon>Pythiales</taxon>
        <taxon>Pythiaceae</taxon>
        <taxon>Pythium</taxon>
    </lineage>
</organism>
<feature type="transmembrane region" description="Helical" evidence="2">
    <location>
        <begin position="447"/>
        <end position="468"/>
    </location>
</feature>
<evidence type="ECO:0000256" key="1">
    <source>
        <dbReference type="SAM" id="MobiDB-lite"/>
    </source>
</evidence>